<feature type="transmembrane region" description="Helical" evidence="2">
    <location>
        <begin position="31"/>
        <end position="49"/>
    </location>
</feature>
<reference evidence="3 4" key="1">
    <citation type="submission" date="2020-07" db="EMBL/GenBank/DDBJ databases">
        <title>Sequencing the genomes of 1000 actinobacteria strains.</title>
        <authorList>
            <person name="Klenk H.-P."/>
        </authorList>
    </citation>
    <scope>NUCLEOTIDE SEQUENCE [LARGE SCALE GENOMIC DNA]</scope>
    <source>
        <strain evidence="3 4">DSM 45975</strain>
    </source>
</reference>
<protein>
    <submittedName>
        <fullName evidence="3">Uncharacterized protein</fullName>
    </submittedName>
</protein>
<keyword evidence="4" id="KW-1185">Reference proteome</keyword>
<gene>
    <name evidence="3" type="ORF">FHX42_000196</name>
</gene>
<keyword evidence="2" id="KW-1133">Transmembrane helix</keyword>
<feature type="region of interest" description="Disordered" evidence="1">
    <location>
        <begin position="57"/>
        <end position="137"/>
    </location>
</feature>
<feature type="compositionally biased region" description="Low complexity" evidence="1">
    <location>
        <begin position="114"/>
        <end position="128"/>
    </location>
</feature>
<feature type="compositionally biased region" description="Basic and acidic residues" evidence="1">
    <location>
        <begin position="77"/>
        <end position="108"/>
    </location>
</feature>
<evidence type="ECO:0000313" key="3">
    <source>
        <dbReference type="EMBL" id="MBA8822867.1"/>
    </source>
</evidence>
<comment type="caution">
    <text evidence="3">The sequence shown here is derived from an EMBL/GenBank/DDBJ whole genome shotgun (WGS) entry which is preliminary data.</text>
</comment>
<evidence type="ECO:0000313" key="4">
    <source>
        <dbReference type="Proteomes" id="UP000569329"/>
    </source>
</evidence>
<evidence type="ECO:0000256" key="1">
    <source>
        <dbReference type="SAM" id="MobiDB-lite"/>
    </source>
</evidence>
<evidence type="ECO:0000256" key="2">
    <source>
        <dbReference type="SAM" id="Phobius"/>
    </source>
</evidence>
<dbReference type="AlphaFoldDB" id="A0A839DTZ0"/>
<dbReference type="EMBL" id="JACGWZ010000001">
    <property type="protein sequence ID" value="MBA8822867.1"/>
    <property type="molecule type" value="Genomic_DNA"/>
</dbReference>
<dbReference type="Proteomes" id="UP000569329">
    <property type="component" value="Unassembled WGS sequence"/>
</dbReference>
<proteinExistence type="predicted"/>
<organism evidence="3 4">
    <name type="scientific">Halosaccharopolyspora lacisalsi</name>
    <dbReference type="NCBI Taxonomy" id="1000566"/>
    <lineage>
        <taxon>Bacteria</taxon>
        <taxon>Bacillati</taxon>
        <taxon>Actinomycetota</taxon>
        <taxon>Actinomycetes</taxon>
        <taxon>Pseudonocardiales</taxon>
        <taxon>Pseudonocardiaceae</taxon>
        <taxon>Halosaccharopolyspora</taxon>
    </lineage>
</organism>
<keyword evidence="2" id="KW-0472">Membrane</keyword>
<sequence>METVAVVLAQPDFPGGESPNGGQGAGFGKSTPVGLLLLIVLLIGVVFLVRSMSKHIRGLPGNFDQGRATAAAPARVKRAEAARQSEQDSERTERDSERSRGSPDHEGSEETDEASSAATKSATTESDAGSAKSESTS</sequence>
<keyword evidence="2" id="KW-0812">Transmembrane</keyword>
<accession>A0A839DTZ0</accession>
<name>A0A839DTZ0_9PSEU</name>